<evidence type="ECO:0000313" key="3">
    <source>
        <dbReference type="Proteomes" id="UP000320762"/>
    </source>
</evidence>
<keyword evidence="3" id="KW-1185">Reference proteome</keyword>
<comment type="caution">
    <text evidence="2">The sequence shown here is derived from an EMBL/GenBank/DDBJ whole genome shotgun (WGS) entry which is preliminary data.</text>
</comment>
<dbReference type="EMBL" id="VDMD01000001">
    <property type="protein sequence ID" value="TRM70522.1"/>
    <property type="molecule type" value="Genomic_DNA"/>
</dbReference>
<organism evidence="2 3">
    <name type="scientific">Schizophyllum amplum</name>
    <dbReference type="NCBI Taxonomy" id="97359"/>
    <lineage>
        <taxon>Eukaryota</taxon>
        <taxon>Fungi</taxon>
        <taxon>Dikarya</taxon>
        <taxon>Basidiomycota</taxon>
        <taxon>Agaricomycotina</taxon>
        <taxon>Agaricomycetes</taxon>
        <taxon>Agaricomycetidae</taxon>
        <taxon>Agaricales</taxon>
        <taxon>Schizophyllaceae</taxon>
        <taxon>Schizophyllum</taxon>
    </lineage>
</organism>
<name>A0A550D0G3_9AGAR</name>
<evidence type="ECO:0000256" key="1">
    <source>
        <dbReference type="SAM" id="Phobius"/>
    </source>
</evidence>
<feature type="transmembrane region" description="Helical" evidence="1">
    <location>
        <begin position="63"/>
        <end position="82"/>
    </location>
</feature>
<gene>
    <name evidence="2" type="ORF">BD626DRAFT_29947</name>
</gene>
<protein>
    <submittedName>
        <fullName evidence="2">Uncharacterized protein</fullName>
    </submittedName>
</protein>
<reference evidence="2 3" key="1">
    <citation type="journal article" date="2019" name="New Phytol.">
        <title>Comparative genomics reveals unique wood-decay strategies and fruiting body development in the Schizophyllaceae.</title>
        <authorList>
            <person name="Almasi E."/>
            <person name="Sahu N."/>
            <person name="Krizsan K."/>
            <person name="Balint B."/>
            <person name="Kovacs G.M."/>
            <person name="Kiss B."/>
            <person name="Cseklye J."/>
            <person name="Drula E."/>
            <person name="Henrissat B."/>
            <person name="Nagy I."/>
            <person name="Chovatia M."/>
            <person name="Adam C."/>
            <person name="LaButti K."/>
            <person name="Lipzen A."/>
            <person name="Riley R."/>
            <person name="Grigoriev I.V."/>
            <person name="Nagy L.G."/>
        </authorList>
    </citation>
    <scope>NUCLEOTIDE SEQUENCE [LARGE SCALE GENOMIC DNA]</scope>
    <source>
        <strain evidence="2 3">NL-1724</strain>
    </source>
</reference>
<accession>A0A550D0G3</accession>
<dbReference type="Proteomes" id="UP000320762">
    <property type="component" value="Unassembled WGS sequence"/>
</dbReference>
<proteinExistence type="predicted"/>
<keyword evidence="1" id="KW-1133">Transmembrane helix</keyword>
<keyword evidence="1" id="KW-0472">Membrane</keyword>
<evidence type="ECO:0000313" key="2">
    <source>
        <dbReference type="EMBL" id="TRM70522.1"/>
    </source>
</evidence>
<sequence length="83" mass="9366">MPPLDSFADMTRISTRDARSAFVANCIGYVVLLVSFSPLFLLYTHRLGPLHSPLPDSANFPHLALVHLLLCWHYLCIILCTLR</sequence>
<keyword evidence="1" id="KW-0812">Transmembrane</keyword>
<feature type="transmembrane region" description="Helical" evidence="1">
    <location>
        <begin position="21"/>
        <end position="43"/>
    </location>
</feature>
<dbReference type="AlphaFoldDB" id="A0A550D0G3"/>